<dbReference type="EMBL" id="BAAAEI010000031">
    <property type="protein sequence ID" value="GAA0374361.1"/>
    <property type="molecule type" value="Genomic_DNA"/>
</dbReference>
<comment type="caution">
    <text evidence="1">The sequence shown here is derived from an EMBL/GenBank/DDBJ whole genome shotgun (WGS) entry which is preliminary data.</text>
</comment>
<gene>
    <name evidence="1" type="ORF">GCM10009092_43230</name>
</gene>
<organism evidence="1 2">
    <name type="scientific">Bowmanella denitrificans</name>
    <dbReference type="NCBI Taxonomy" id="366582"/>
    <lineage>
        <taxon>Bacteria</taxon>
        <taxon>Pseudomonadati</taxon>
        <taxon>Pseudomonadota</taxon>
        <taxon>Gammaproteobacteria</taxon>
        <taxon>Alteromonadales</taxon>
        <taxon>Alteromonadaceae</taxon>
        <taxon>Bowmanella</taxon>
    </lineage>
</organism>
<dbReference type="Proteomes" id="UP001501757">
    <property type="component" value="Unassembled WGS sequence"/>
</dbReference>
<name>A0ABN0XVY7_9ALTE</name>
<evidence type="ECO:0000313" key="1">
    <source>
        <dbReference type="EMBL" id="GAA0374361.1"/>
    </source>
</evidence>
<proteinExistence type="predicted"/>
<dbReference type="RefSeq" id="WP_343847469.1">
    <property type="nucleotide sequence ID" value="NZ_BAAAEI010000031.1"/>
</dbReference>
<evidence type="ECO:0000313" key="2">
    <source>
        <dbReference type="Proteomes" id="UP001501757"/>
    </source>
</evidence>
<sequence>MRIAVLIGVAMIPAFLAGWWVGKQRMEPVLSDKEQYVQVGSSPQSPIPAVSRPQSQMKEAIKLSGRQASDHSEFQLYWQTYQTAAGLSAQTLQDELTVLATNTDEHYRQGISRIYFSRLVSLDGALAFQLALRLYGERMEDFEVLQNVLHEWVLIAPEAAVASLAQLDDKPIKHWLISSVIHDPAAASLLDKESLLPMLPSSMRQGMLVRLKQDLPPEQSFEHFLSGNYSTNEREAGLMNALLQWGRQDPQAALDKIITSLPANRQRNYLNLVLRQWAETDANSALNQALVLEKGDGDLIATVLQAVAERDGLAAMTQFQQHRNRMQPHAVQGILATWATHDLDGTLSYVEQNSAWIDKTQLTPMLSNFAQQRPIDAALWVSNANLPQAVIRNVAGQLVYAHPDDAEALLEYSLDGNLRNSLIDSLANEKLAMGFAEASAWVQSKLPPQQWTEKRRELLSNLAHQNPAEAADYVFEQVPVDEHLVASVAMNWASRDTQSARQWVQSLPSGPAKNMAISGYMRNLNPSQINDAYFLLEQISDDAVRQRLQNHLTQQLNQGQ</sequence>
<keyword evidence="2" id="KW-1185">Reference proteome</keyword>
<protein>
    <submittedName>
        <fullName evidence="1">Uncharacterized protein</fullName>
    </submittedName>
</protein>
<accession>A0ABN0XVY7</accession>
<reference evidence="1 2" key="1">
    <citation type="journal article" date="2019" name="Int. J. Syst. Evol. Microbiol.">
        <title>The Global Catalogue of Microorganisms (GCM) 10K type strain sequencing project: providing services to taxonomists for standard genome sequencing and annotation.</title>
        <authorList>
            <consortium name="The Broad Institute Genomics Platform"/>
            <consortium name="The Broad Institute Genome Sequencing Center for Infectious Disease"/>
            <person name="Wu L."/>
            <person name="Ma J."/>
        </authorList>
    </citation>
    <scope>NUCLEOTIDE SEQUENCE [LARGE SCALE GENOMIC DNA]</scope>
    <source>
        <strain evidence="1 2">JCM 13378</strain>
    </source>
</reference>